<keyword evidence="3" id="KW-1185">Reference proteome</keyword>
<accession>M3UH70</accession>
<dbReference type="EMBL" id="BAOP01000004">
    <property type="protein sequence ID" value="GAC78675.1"/>
    <property type="molecule type" value="Genomic_DNA"/>
</dbReference>
<dbReference type="AlphaFoldDB" id="M3UH70"/>
<evidence type="ECO:0000313" key="2">
    <source>
        <dbReference type="EMBL" id="GAC78675.1"/>
    </source>
</evidence>
<comment type="caution">
    <text evidence="2">The sequence shown here is derived from an EMBL/GenBank/DDBJ whole genome shotgun (WGS) entry which is preliminary data.</text>
</comment>
<feature type="domain" description="AbiEi antitoxin N-terminal" evidence="1">
    <location>
        <begin position="6"/>
        <end position="42"/>
    </location>
</feature>
<dbReference type="OrthoDB" id="5517693at2"/>
<evidence type="ECO:0000313" key="3">
    <source>
        <dbReference type="Proteomes" id="UP000035009"/>
    </source>
</evidence>
<dbReference type="RefSeq" id="WP_008376806.1">
    <property type="nucleotide sequence ID" value="NZ_BAOP01000004.1"/>
</dbReference>
<dbReference type="InterPro" id="IPR025159">
    <property type="entry name" value="AbiEi_N"/>
</dbReference>
<evidence type="ECO:0000259" key="1">
    <source>
        <dbReference type="Pfam" id="PF13338"/>
    </source>
</evidence>
<dbReference type="eggNOG" id="COG5340">
    <property type="taxonomic scope" value="Bacteria"/>
</dbReference>
<dbReference type="Proteomes" id="UP000035009">
    <property type="component" value="Unassembled WGS sequence"/>
</dbReference>
<dbReference type="STRING" id="410332.SAMN04488550_2798"/>
<dbReference type="Pfam" id="PF13338">
    <property type="entry name" value="AbiEi_4"/>
    <property type="match status" value="1"/>
</dbReference>
<name>M3UH70_GORML</name>
<reference evidence="2 3" key="1">
    <citation type="submission" date="2013-02" db="EMBL/GenBank/DDBJ databases">
        <title>Whole genome shotgun sequence of Gordonia malaquae NBRC 108250.</title>
        <authorList>
            <person name="Yoshida I."/>
            <person name="Hosoyama A."/>
            <person name="Tsuchikane K."/>
            <person name="Ando Y."/>
            <person name="Baba S."/>
            <person name="Ohji S."/>
            <person name="Hamada M."/>
            <person name="Tamura T."/>
            <person name="Yamazoe A."/>
            <person name="Yamazaki S."/>
            <person name="Fujita N."/>
        </authorList>
    </citation>
    <scope>NUCLEOTIDE SEQUENCE [LARGE SCALE GENOMIC DNA]</scope>
    <source>
        <strain evidence="2 3">NBRC 108250</strain>
    </source>
</reference>
<proteinExistence type="predicted"/>
<gene>
    <name evidence="2" type="ORF">GM1_004_01200</name>
</gene>
<organism evidence="2 3">
    <name type="scientific">Gordonia malaquae NBRC 108250</name>
    <dbReference type="NCBI Taxonomy" id="1223542"/>
    <lineage>
        <taxon>Bacteria</taxon>
        <taxon>Bacillati</taxon>
        <taxon>Actinomycetota</taxon>
        <taxon>Actinomycetes</taxon>
        <taxon>Mycobacteriales</taxon>
        <taxon>Gordoniaceae</taxon>
        <taxon>Gordonia</taxon>
    </lineage>
</organism>
<sequence>MWTTDRNGVVRRSEALDAGRTDADIRQAVRRGELLVACRGLYIPSCSLPVEKWRLDQEVYRRRCLSEADAGAVLSHQSAAAILGLAVLEPDTRRVHVSVQTSANGKRRATRHIHTGLDENDVIVVDGILLTSPARSAVDVALTSDFAGALAVFDSALRMGVDRAELHDRLESGGDVELPGRVLPCGTRTDCPRIPENRGAGPR</sequence>
<protein>
    <recommendedName>
        <fullName evidence="1">AbiEi antitoxin N-terminal domain-containing protein</fullName>
    </recommendedName>
</protein>